<dbReference type="InterPro" id="IPR050188">
    <property type="entry name" value="RluA_PseudoU_synthase"/>
</dbReference>
<dbReference type="Gene3D" id="3.30.2350.10">
    <property type="entry name" value="Pseudouridine synthase"/>
    <property type="match status" value="1"/>
</dbReference>
<evidence type="ECO:0000256" key="5">
    <source>
        <dbReference type="ARBA" id="ARBA00022884"/>
    </source>
</evidence>
<evidence type="ECO:0000256" key="10">
    <source>
        <dbReference type="SAM" id="MobiDB-lite"/>
    </source>
</evidence>
<dbReference type="PROSITE" id="PS01129">
    <property type="entry name" value="PSI_RLU"/>
    <property type="match status" value="1"/>
</dbReference>
<dbReference type="SMART" id="SM00363">
    <property type="entry name" value="S4"/>
    <property type="match status" value="1"/>
</dbReference>
<dbReference type="NCBIfam" id="TIGR00005">
    <property type="entry name" value="rluA_subfam"/>
    <property type="match status" value="1"/>
</dbReference>
<comment type="catalytic activity">
    <reaction evidence="9">
        <text>a uridine in RNA = a pseudouridine in RNA</text>
        <dbReference type="Rhea" id="RHEA:48348"/>
        <dbReference type="Rhea" id="RHEA-COMP:12068"/>
        <dbReference type="Rhea" id="RHEA-COMP:12069"/>
        <dbReference type="ChEBI" id="CHEBI:65314"/>
        <dbReference type="ChEBI" id="CHEBI:65315"/>
    </reaction>
</comment>
<evidence type="ECO:0000256" key="2">
    <source>
        <dbReference type="ARBA" id="ARBA00002876"/>
    </source>
</evidence>
<dbReference type="PROSITE" id="PS50889">
    <property type="entry name" value="S4"/>
    <property type="match status" value="1"/>
</dbReference>
<dbReference type="AlphaFoldDB" id="A0A4R2I7G3"/>
<evidence type="ECO:0000256" key="9">
    <source>
        <dbReference type="RuleBase" id="RU362028"/>
    </source>
</evidence>
<feature type="region of interest" description="Disordered" evidence="10">
    <location>
        <begin position="1"/>
        <end position="41"/>
    </location>
</feature>
<evidence type="ECO:0000256" key="4">
    <source>
        <dbReference type="ARBA" id="ARBA00022552"/>
    </source>
</evidence>
<dbReference type="RefSeq" id="WP_131997669.1">
    <property type="nucleotide sequence ID" value="NZ_JACGXM010000003.1"/>
</dbReference>
<dbReference type="InterPro" id="IPR006224">
    <property type="entry name" value="PsdUridine_synth_RluA-like_CS"/>
</dbReference>
<organism evidence="12 13">
    <name type="scientific">Dokdonella fugitiva</name>
    <dbReference type="NCBI Taxonomy" id="328517"/>
    <lineage>
        <taxon>Bacteria</taxon>
        <taxon>Pseudomonadati</taxon>
        <taxon>Pseudomonadota</taxon>
        <taxon>Gammaproteobacteria</taxon>
        <taxon>Lysobacterales</taxon>
        <taxon>Rhodanobacteraceae</taxon>
        <taxon>Dokdonella</taxon>
    </lineage>
</organism>
<keyword evidence="5 8" id="KW-0694">RNA-binding</keyword>
<accession>A0A4R2I7G3</accession>
<dbReference type="EMBL" id="SLWQ01000005">
    <property type="protein sequence ID" value="TCO40271.1"/>
    <property type="molecule type" value="Genomic_DNA"/>
</dbReference>
<dbReference type="PANTHER" id="PTHR21600:SF92">
    <property type="entry name" value="RIBOSOMAL LARGE SUBUNIT PSEUDOURIDINE SYNTHASE C"/>
    <property type="match status" value="1"/>
</dbReference>
<keyword evidence="6 9" id="KW-0413">Isomerase</keyword>
<dbReference type="GO" id="GO:0160141">
    <property type="term" value="F:23S rRNA pseudouridine(955/2504/2580) synthase activity"/>
    <property type="evidence" value="ECO:0007669"/>
    <property type="project" value="UniProtKB-EC"/>
</dbReference>
<evidence type="ECO:0000256" key="7">
    <source>
        <dbReference type="PIRSR" id="PIRSR606225-1"/>
    </source>
</evidence>
<dbReference type="PANTHER" id="PTHR21600">
    <property type="entry name" value="MITOCHONDRIAL RNA PSEUDOURIDINE SYNTHASE"/>
    <property type="match status" value="1"/>
</dbReference>
<dbReference type="SUPFAM" id="SSF55174">
    <property type="entry name" value="Alpha-L RNA-binding motif"/>
    <property type="match status" value="1"/>
</dbReference>
<dbReference type="GO" id="GO:0000455">
    <property type="term" value="P:enzyme-directed rRNA pseudouridine synthesis"/>
    <property type="evidence" value="ECO:0007669"/>
    <property type="project" value="UniProtKB-ARBA"/>
</dbReference>
<dbReference type="CDD" id="cd00165">
    <property type="entry name" value="S4"/>
    <property type="match status" value="1"/>
</dbReference>
<feature type="compositionally biased region" description="Basic and acidic residues" evidence="10">
    <location>
        <begin position="10"/>
        <end position="25"/>
    </location>
</feature>
<gene>
    <name evidence="12" type="ORF">EV148_10565</name>
</gene>
<dbReference type="CDD" id="cd02869">
    <property type="entry name" value="PseudoU_synth_RluA_like"/>
    <property type="match status" value="1"/>
</dbReference>
<sequence length="354" mass="38468">MKTRTSATNRDADSSRRRAAAERAARPSPATPNAAPPATPRVQTVVVDDDRDGQRLDNFLAGRLKGAPKSLIYRICRTGEVRVNGGRAKPDQRLAAGDQVRIPPVRLAEKGEAGPPPGGQLNRIEAAIVHEDRDFLVIDKPAGIASHGGSGVSFGAIELLRAARPRDTLELAHRLDRDTSGILVLTRKRSALTALQAAIREGRVEKRYLALVEGALPKTRLVVDAPLRKSVLQGGERMVRVDGEGKPSRSRFSEVERYAGASLVEVALETGRTHQIRVHAQHLGHPLAGDEKYGDRAFNKAMREFGLKRLFLHAARFEFAIGERSYGFSAPLAPELAAVIDALQGRRVPRSGAR</sequence>
<comment type="function">
    <text evidence="2">Responsible for synthesis of pseudouridine from uracil at positions 955, 2504 and 2580 in 23S ribosomal RNA.</text>
</comment>
<protein>
    <recommendedName>
        <fullName evidence="9">Pseudouridine synthase</fullName>
        <ecNumber evidence="9">5.4.99.-</ecNumber>
    </recommendedName>
</protein>
<dbReference type="SUPFAM" id="SSF55120">
    <property type="entry name" value="Pseudouridine synthase"/>
    <property type="match status" value="1"/>
</dbReference>
<dbReference type="EC" id="5.4.99.-" evidence="9"/>
<evidence type="ECO:0000256" key="8">
    <source>
        <dbReference type="PROSITE-ProRule" id="PRU00182"/>
    </source>
</evidence>
<dbReference type="Gene3D" id="3.10.290.10">
    <property type="entry name" value="RNA-binding S4 domain"/>
    <property type="match status" value="1"/>
</dbReference>
<dbReference type="Proteomes" id="UP000294862">
    <property type="component" value="Unassembled WGS sequence"/>
</dbReference>
<feature type="active site" evidence="7">
    <location>
        <position position="176"/>
    </location>
</feature>
<dbReference type="InterPro" id="IPR036986">
    <property type="entry name" value="S4_RNA-bd_sf"/>
</dbReference>
<dbReference type="InterPro" id="IPR002942">
    <property type="entry name" value="S4_RNA-bd"/>
</dbReference>
<evidence type="ECO:0000256" key="6">
    <source>
        <dbReference type="ARBA" id="ARBA00023235"/>
    </source>
</evidence>
<keyword evidence="13" id="KW-1185">Reference proteome</keyword>
<dbReference type="Pfam" id="PF01479">
    <property type="entry name" value="S4"/>
    <property type="match status" value="1"/>
</dbReference>
<comment type="catalytic activity">
    <reaction evidence="1">
        <text>uridine(955/2504/2580) in 23S rRNA = pseudouridine(955/2504/2580) in 23S rRNA</text>
        <dbReference type="Rhea" id="RHEA:42528"/>
        <dbReference type="Rhea" id="RHEA-COMP:10099"/>
        <dbReference type="Rhea" id="RHEA-COMP:10100"/>
        <dbReference type="ChEBI" id="CHEBI:65314"/>
        <dbReference type="ChEBI" id="CHEBI:65315"/>
        <dbReference type="EC" id="5.4.99.24"/>
    </reaction>
</comment>
<evidence type="ECO:0000256" key="3">
    <source>
        <dbReference type="ARBA" id="ARBA00010876"/>
    </source>
</evidence>
<dbReference type="Pfam" id="PF00849">
    <property type="entry name" value="PseudoU_synth_2"/>
    <property type="match status" value="1"/>
</dbReference>
<comment type="similarity">
    <text evidence="3 9">Belongs to the pseudouridine synthase RluA family.</text>
</comment>
<keyword evidence="4" id="KW-0698">rRNA processing</keyword>
<evidence type="ECO:0000313" key="12">
    <source>
        <dbReference type="EMBL" id="TCO40271.1"/>
    </source>
</evidence>
<dbReference type="GO" id="GO:0003723">
    <property type="term" value="F:RNA binding"/>
    <property type="evidence" value="ECO:0007669"/>
    <property type="project" value="UniProtKB-KW"/>
</dbReference>
<evidence type="ECO:0000313" key="13">
    <source>
        <dbReference type="Proteomes" id="UP000294862"/>
    </source>
</evidence>
<dbReference type="OrthoDB" id="9807829at2"/>
<feature type="domain" description="RNA-binding S4" evidence="11">
    <location>
        <begin position="54"/>
        <end position="112"/>
    </location>
</feature>
<dbReference type="InterPro" id="IPR020103">
    <property type="entry name" value="PsdUridine_synth_cat_dom_sf"/>
</dbReference>
<dbReference type="InterPro" id="IPR006225">
    <property type="entry name" value="PsdUridine_synth_RluC/D"/>
</dbReference>
<reference evidence="12 13" key="1">
    <citation type="journal article" date="2015" name="Stand. Genomic Sci.">
        <title>Genomic Encyclopedia of Bacterial and Archaeal Type Strains, Phase III: the genomes of soil and plant-associated and newly described type strains.</title>
        <authorList>
            <person name="Whitman W.B."/>
            <person name="Woyke T."/>
            <person name="Klenk H.P."/>
            <person name="Zhou Y."/>
            <person name="Lilburn T.G."/>
            <person name="Beck B.J."/>
            <person name="De Vos P."/>
            <person name="Vandamme P."/>
            <person name="Eisen J.A."/>
            <person name="Garrity G."/>
            <person name="Hugenholtz P."/>
            <person name="Kyrpides N.C."/>
        </authorList>
    </citation>
    <scope>NUCLEOTIDE SEQUENCE [LARGE SCALE GENOMIC DNA]</scope>
    <source>
        <strain evidence="12 13">A3</strain>
    </source>
</reference>
<evidence type="ECO:0000259" key="11">
    <source>
        <dbReference type="SMART" id="SM00363"/>
    </source>
</evidence>
<evidence type="ECO:0000256" key="1">
    <source>
        <dbReference type="ARBA" id="ARBA00000381"/>
    </source>
</evidence>
<name>A0A4R2I7G3_9GAMM</name>
<proteinExistence type="inferred from homology"/>
<dbReference type="InterPro" id="IPR006145">
    <property type="entry name" value="PsdUridine_synth_RsuA/RluA"/>
</dbReference>
<comment type="caution">
    <text evidence="12">The sequence shown here is derived from an EMBL/GenBank/DDBJ whole genome shotgun (WGS) entry which is preliminary data.</text>
</comment>